<evidence type="ECO:0000313" key="2">
    <source>
        <dbReference type="EMBL" id="XCM83198.1"/>
    </source>
</evidence>
<protein>
    <submittedName>
        <fullName evidence="2">Uncharacterized protein</fullName>
    </submittedName>
</protein>
<dbReference type="RefSeq" id="WP_354644133.1">
    <property type="nucleotide sequence ID" value="NZ_CP159872.1"/>
</dbReference>
<proteinExistence type="predicted"/>
<accession>A0AAU8K595</accession>
<feature type="compositionally biased region" description="Basic and acidic residues" evidence="1">
    <location>
        <begin position="1"/>
        <end position="12"/>
    </location>
</feature>
<dbReference type="Gene3D" id="3.40.630.30">
    <property type="match status" value="1"/>
</dbReference>
<dbReference type="AlphaFoldDB" id="A0AAU8K595"/>
<dbReference type="SUPFAM" id="SSF55729">
    <property type="entry name" value="Acyl-CoA N-acyltransferases (Nat)"/>
    <property type="match status" value="1"/>
</dbReference>
<reference evidence="2" key="1">
    <citation type="submission" date="2024-06" db="EMBL/GenBank/DDBJ databases">
        <title>The genome sequences of Kitasatospora sp. strain HUAS MG31.</title>
        <authorList>
            <person name="Mo P."/>
        </authorList>
    </citation>
    <scope>NUCLEOTIDE SEQUENCE</scope>
    <source>
        <strain evidence="2">HUAS MG31</strain>
    </source>
</reference>
<evidence type="ECO:0000256" key="1">
    <source>
        <dbReference type="SAM" id="MobiDB-lite"/>
    </source>
</evidence>
<dbReference type="KEGG" id="kcm:ABWK59_31880"/>
<feature type="region of interest" description="Disordered" evidence="1">
    <location>
        <begin position="1"/>
        <end position="24"/>
    </location>
</feature>
<sequence length="88" mass="9385">MRIGDHAGERSLRRARPASGSAGSAAVLVRTGAVRAVLGYARELGVTAVRGNTEHANLPSQRVMPAAGMEFVREDGELKYYRAHLPVA</sequence>
<dbReference type="EMBL" id="CP159872">
    <property type="protein sequence ID" value="XCM83198.1"/>
    <property type="molecule type" value="Genomic_DNA"/>
</dbReference>
<organism evidence="2">
    <name type="scientific">Kitasatospora camelliae</name>
    <dbReference type="NCBI Taxonomy" id="3156397"/>
    <lineage>
        <taxon>Bacteria</taxon>
        <taxon>Bacillati</taxon>
        <taxon>Actinomycetota</taxon>
        <taxon>Actinomycetes</taxon>
        <taxon>Kitasatosporales</taxon>
        <taxon>Streptomycetaceae</taxon>
        <taxon>Kitasatospora</taxon>
    </lineage>
</organism>
<gene>
    <name evidence="2" type="ORF">ABWK59_31880</name>
</gene>
<dbReference type="InterPro" id="IPR016181">
    <property type="entry name" value="Acyl_CoA_acyltransferase"/>
</dbReference>
<name>A0AAU8K595_9ACTN</name>